<comment type="caution">
    <text evidence="7">The sequence shown here is derived from an EMBL/GenBank/DDBJ whole genome shotgun (WGS) entry which is preliminary data.</text>
</comment>
<dbReference type="Pfam" id="PF00447">
    <property type="entry name" value="HSF_DNA-bind"/>
    <property type="match status" value="1"/>
</dbReference>
<organism evidence="7 8">
    <name type="scientific">Patagioenas fasciata monilis</name>
    <dbReference type="NCBI Taxonomy" id="372326"/>
    <lineage>
        <taxon>Eukaryota</taxon>
        <taxon>Metazoa</taxon>
        <taxon>Chordata</taxon>
        <taxon>Craniata</taxon>
        <taxon>Vertebrata</taxon>
        <taxon>Euteleostomi</taxon>
        <taxon>Archelosauria</taxon>
        <taxon>Archosauria</taxon>
        <taxon>Dinosauria</taxon>
        <taxon>Saurischia</taxon>
        <taxon>Theropoda</taxon>
        <taxon>Coelurosauria</taxon>
        <taxon>Aves</taxon>
        <taxon>Neognathae</taxon>
        <taxon>Neoaves</taxon>
        <taxon>Columbimorphae</taxon>
        <taxon>Columbiformes</taxon>
        <taxon>Columbidae</taxon>
        <taxon>Patagioenas</taxon>
    </lineage>
</organism>
<dbReference type="EMBL" id="LSYS01001150">
    <property type="protein sequence ID" value="OPJ89451.1"/>
    <property type="molecule type" value="Genomic_DNA"/>
</dbReference>
<name>A0A1V4KYU6_PATFA</name>
<evidence type="ECO:0000259" key="6">
    <source>
        <dbReference type="Pfam" id="PF00447"/>
    </source>
</evidence>
<evidence type="ECO:0000256" key="2">
    <source>
        <dbReference type="ARBA" id="ARBA00006403"/>
    </source>
</evidence>
<comment type="subcellular location">
    <subcellularLocation>
        <location evidence="1">Nucleus</location>
    </subcellularLocation>
</comment>
<feature type="compositionally biased region" description="Basic and acidic residues" evidence="5">
    <location>
        <begin position="1"/>
        <end position="17"/>
    </location>
</feature>
<dbReference type="OrthoDB" id="6418155at2759"/>
<accession>A0A1V4KYU6</accession>
<dbReference type="InterPro" id="IPR000232">
    <property type="entry name" value="HSF_DNA-bd"/>
</dbReference>
<keyword evidence="7" id="KW-0346">Stress response</keyword>
<dbReference type="Proteomes" id="UP000190648">
    <property type="component" value="Unassembled WGS sequence"/>
</dbReference>
<comment type="similarity">
    <text evidence="2">Belongs to the HSF family.</text>
</comment>
<keyword evidence="3" id="KW-0238">DNA-binding</keyword>
<evidence type="ECO:0000256" key="3">
    <source>
        <dbReference type="ARBA" id="ARBA00023125"/>
    </source>
</evidence>
<keyword evidence="8" id="KW-1185">Reference proteome</keyword>
<evidence type="ECO:0000313" key="7">
    <source>
        <dbReference type="EMBL" id="OPJ89451.1"/>
    </source>
</evidence>
<evidence type="ECO:0000256" key="5">
    <source>
        <dbReference type="SAM" id="MobiDB-lite"/>
    </source>
</evidence>
<evidence type="ECO:0000313" key="8">
    <source>
        <dbReference type="Proteomes" id="UP000190648"/>
    </source>
</evidence>
<sequence length="214" mass="23762">MASTEKLTETEEREIKMELSSSETSCDSAPAKGVDLSGSTSSLRADCEKRAADDAAFGPPVEERSSQTSTKQSSSKGDSVNSSEETSSKGNAPTRLQFLKRLWAVTESDRFESIWWGDNGKCVVINEDLFEEEVLARRGRLRIFESETMRSFTHQLHQHGFTRKLGTFPKTGSRSDLLGEEAAREVCWILHMETNSKNILAGQISVPMKSVFTT</sequence>
<keyword evidence="4" id="KW-0539">Nucleus</keyword>
<dbReference type="STRING" id="372326.A0A1V4KYU6"/>
<dbReference type="InterPro" id="IPR036390">
    <property type="entry name" value="WH_DNA-bd_sf"/>
</dbReference>
<dbReference type="Gene3D" id="1.10.10.10">
    <property type="entry name" value="Winged helix-like DNA-binding domain superfamily/Winged helix DNA-binding domain"/>
    <property type="match status" value="1"/>
</dbReference>
<dbReference type="GO" id="GO:0043565">
    <property type="term" value="F:sequence-specific DNA binding"/>
    <property type="evidence" value="ECO:0007669"/>
    <property type="project" value="InterPro"/>
</dbReference>
<gene>
    <name evidence="7" type="ORF">AV530_003677</name>
</gene>
<reference evidence="7 8" key="1">
    <citation type="submission" date="2016-02" db="EMBL/GenBank/DDBJ databases">
        <title>Band-tailed pigeon sequencing and assembly.</title>
        <authorList>
            <person name="Soares A.E."/>
            <person name="Novak B.J."/>
            <person name="Rice E.S."/>
            <person name="O'Connell B."/>
            <person name="Chang D."/>
            <person name="Weber S."/>
            <person name="Shapiro B."/>
        </authorList>
    </citation>
    <scope>NUCLEOTIDE SEQUENCE [LARGE SCALE GENOMIC DNA]</scope>
    <source>
        <strain evidence="7">BTP2013</strain>
        <tissue evidence="7">Blood</tissue>
    </source>
</reference>
<feature type="domain" description="HSF-type DNA-binding" evidence="6">
    <location>
        <begin position="98"/>
        <end position="164"/>
    </location>
</feature>
<evidence type="ECO:0000256" key="4">
    <source>
        <dbReference type="ARBA" id="ARBA00023242"/>
    </source>
</evidence>
<dbReference type="AlphaFoldDB" id="A0A1V4KYU6"/>
<feature type="compositionally biased region" description="Low complexity" evidence="5">
    <location>
        <begin position="66"/>
        <end position="76"/>
    </location>
</feature>
<feature type="region of interest" description="Disordered" evidence="5">
    <location>
        <begin position="1"/>
        <end position="91"/>
    </location>
</feature>
<evidence type="ECO:0000256" key="1">
    <source>
        <dbReference type="ARBA" id="ARBA00004123"/>
    </source>
</evidence>
<dbReference type="SUPFAM" id="SSF46785">
    <property type="entry name" value="Winged helix' DNA-binding domain"/>
    <property type="match status" value="1"/>
</dbReference>
<dbReference type="GO" id="GO:0003700">
    <property type="term" value="F:DNA-binding transcription factor activity"/>
    <property type="evidence" value="ECO:0007669"/>
    <property type="project" value="InterPro"/>
</dbReference>
<dbReference type="InterPro" id="IPR036388">
    <property type="entry name" value="WH-like_DNA-bd_sf"/>
</dbReference>
<proteinExistence type="inferred from homology"/>
<dbReference type="GO" id="GO:0005634">
    <property type="term" value="C:nucleus"/>
    <property type="evidence" value="ECO:0007669"/>
    <property type="project" value="UniProtKB-SubCell"/>
</dbReference>
<feature type="compositionally biased region" description="Polar residues" evidence="5">
    <location>
        <begin position="77"/>
        <end position="91"/>
    </location>
</feature>
<protein>
    <submittedName>
        <fullName evidence="7">Heat shock transcription factor, Y-linked</fullName>
    </submittedName>
</protein>